<dbReference type="Pfam" id="PF07715">
    <property type="entry name" value="Plug"/>
    <property type="match status" value="1"/>
</dbReference>
<evidence type="ECO:0000313" key="16">
    <source>
        <dbReference type="Proteomes" id="UP000587991"/>
    </source>
</evidence>
<feature type="chain" id="PRO_5032924845" evidence="12">
    <location>
        <begin position="22"/>
        <end position="637"/>
    </location>
</feature>
<organism evidence="15 16">
    <name type="scientific">Leeia aquatica</name>
    <dbReference type="NCBI Taxonomy" id="2725557"/>
    <lineage>
        <taxon>Bacteria</taxon>
        <taxon>Pseudomonadati</taxon>
        <taxon>Pseudomonadota</taxon>
        <taxon>Betaproteobacteria</taxon>
        <taxon>Neisseriales</taxon>
        <taxon>Leeiaceae</taxon>
        <taxon>Leeia</taxon>
    </lineage>
</organism>
<accession>A0A847SCR5</accession>
<feature type="signal peptide" evidence="12">
    <location>
        <begin position="1"/>
        <end position="21"/>
    </location>
</feature>
<evidence type="ECO:0000256" key="7">
    <source>
        <dbReference type="ARBA" id="ARBA00023136"/>
    </source>
</evidence>
<dbReference type="GO" id="GO:0015344">
    <property type="term" value="F:siderophore uptake transmembrane transporter activity"/>
    <property type="evidence" value="ECO:0007669"/>
    <property type="project" value="TreeGrafter"/>
</dbReference>
<comment type="similarity">
    <text evidence="2 10 11">Belongs to the TonB-dependent receptor family.</text>
</comment>
<feature type="domain" description="TonB-dependent receptor-like beta-barrel" evidence="13">
    <location>
        <begin position="217"/>
        <end position="606"/>
    </location>
</feature>
<proteinExistence type="inferred from homology"/>
<dbReference type="GO" id="GO:0044718">
    <property type="term" value="P:siderophore transmembrane transport"/>
    <property type="evidence" value="ECO:0007669"/>
    <property type="project" value="TreeGrafter"/>
</dbReference>
<evidence type="ECO:0000256" key="12">
    <source>
        <dbReference type="SAM" id="SignalP"/>
    </source>
</evidence>
<protein>
    <submittedName>
        <fullName evidence="15">TonB-dependent receptor</fullName>
    </submittedName>
</protein>
<evidence type="ECO:0000256" key="4">
    <source>
        <dbReference type="ARBA" id="ARBA00022452"/>
    </source>
</evidence>
<keyword evidence="4 10" id="KW-1134">Transmembrane beta strand</keyword>
<evidence type="ECO:0000256" key="8">
    <source>
        <dbReference type="ARBA" id="ARBA00023170"/>
    </source>
</evidence>
<dbReference type="PANTHER" id="PTHR30069">
    <property type="entry name" value="TONB-DEPENDENT OUTER MEMBRANE RECEPTOR"/>
    <property type="match status" value="1"/>
</dbReference>
<keyword evidence="6 11" id="KW-0798">TonB box</keyword>
<name>A0A847SCR5_9NEIS</name>
<dbReference type="InterPro" id="IPR012910">
    <property type="entry name" value="Plug_dom"/>
</dbReference>
<evidence type="ECO:0000256" key="1">
    <source>
        <dbReference type="ARBA" id="ARBA00004571"/>
    </source>
</evidence>
<evidence type="ECO:0000313" key="15">
    <source>
        <dbReference type="EMBL" id="NLR75266.1"/>
    </source>
</evidence>
<dbReference type="CDD" id="cd01347">
    <property type="entry name" value="ligand_gated_channel"/>
    <property type="match status" value="1"/>
</dbReference>
<keyword evidence="7 10" id="KW-0472">Membrane</keyword>
<dbReference type="InterPro" id="IPR039426">
    <property type="entry name" value="TonB-dep_rcpt-like"/>
</dbReference>
<dbReference type="SUPFAM" id="SSF56935">
    <property type="entry name" value="Porins"/>
    <property type="match status" value="1"/>
</dbReference>
<evidence type="ECO:0000256" key="5">
    <source>
        <dbReference type="ARBA" id="ARBA00022692"/>
    </source>
</evidence>
<evidence type="ECO:0000256" key="11">
    <source>
        <dbReference type="RuleBase" id="RU003357"/>
    </source>
</evidence>
<dbReference type="Gene3D" id="2.40.170.20">
    <property type="entry name" value="TonB-dependent receptor, beta-barrel domain"/>
    <property type="match status" value="1"/>
</dbReference>
<evidence type="ECO:0000259" key="14">
    <source>
        <dbReference type="Pfam" id="PF07715"/>
    </source>
</evidence>
<feature type="domain" description="TonB-dependent receptor plug" evidence="14">
    <location>
        <begin position="46"/>
        <end position="149"/>
    </location>
</feature>
<sequence length="637" mass="70284">MHRNPVYLSVLAALAVLPAMADTTPTTEDVVVTASRIPTPRKGLAALTTVITAEDIQQSSARTIPELLAAEIGLSIFSMSGTDDRSIDRHGFGVAGISNVQVLVNGVLQKDNDQSAPRLSYLALEDIERIEVQSGAGSVLYGGGATAGVINIITRNPMKTQPRATLSLMGGSYGTREGVARVNLGSDQWALTLGANKMHSRHYRDFNAEDRHGVSADFRWRGDHDSVQLFAAGGQQQLQLPGSISWSDYEKDPRQRGSYVSTSWQHDRQLQLGYQHEFGQHRFDLDLAQRSRHYEADYGSSTSQATLRSTTLSPRVTWKWGDDVKQQLTVGADFGMSRNHSSSPAAQRYRAVFINEQLTFSNGAQLVAGARHQSVLSQVTNSGKVTESRESLNAYDLGVSHPLWASVDGYVRGGRSFRVPNADDFGAVTSEGLKAQRSRDLELGLKGQFSAGEWRVNVFRHDLTDEIHYNPLVSKSPSGTGANMNLQPTRHQGLELSGDWAVTPEVKLTGNAVWQQATFRSGIYGGTDLAGKRIPVVPKRIFNLGVHWQINAVTDVSLSGRYVSERIADDDQKNTASRRLPSYRLLDLKLGQRYRDWSWQLAVNNLQNRKYVEYGGAYGIYPSPTRSVFLTLEYQVQ</sequence>
<dbReference type="Pfam" id="PF00593">
    <property type="entry name" value="TonB_dep_Rec_b-barrel"/>
    <property type="match status" value="1"/>
</dbReference>
<evidence type="ECO:0000256" key="9">
    <source>
        <dbReference type="ARBA" id="ARBA00023237"/>
    </source>
</evidence>
<dbReference type="AlphaFoldDB" id="A0A847SCR5"/>
<gene>
    <name evidence="15" type="ORF">HF682_08850</name>
</gene>
<dbReference type="Gene3D" id="2.170.130.10">
    <property type="entry name" value="TonB-dependent receptor, plug domain"/>
    <property type="match status" value="1"/>
</dbReference>
<dbReference type="PROSITE" id="PS52016">
    <property type="entry name" value="TONB_DEPENDENT_REC_3"/>
    <property type="match status" value="1"/>
</dbReference>
<keyword evidence="9 10" id="KW-0998">Cell outer membrane</keyword>
<keyword evidence="8 15" id="KW-0675">Receptor</keyword>
<evidence type="ECO:0000256" key="6">
    <source>
        <dbReference type="ARBA" id="ARBA00023077"/>
    </source>
</evidence>
<dbReference type="InterPro" id="IPR000531">
    <property type="entry name" value="Beta-barrel_TonB"/>
</dbReference>
<comment type="subcellular location">
    <subcellularLocation>
        <location evidence="1 10">Cell outer membrane</location>
        <topology evidence="1 10">Multi-pass membrane protein</topology>
    </subcellularLocation>
</comment>
<dbReference type="InterPro" id="IPR036942">
    <property type="entry name" value="Beta-barrel_TonB_sf"/>
</dbReference>
<keyword evidence="3 10" id="KW-0813">Transport</keyword>
<dbReference type="RefSeq" id="WP_168876810.1">
    <property type="nucleotide sequence ID" value="NZ_JABAIM010000001.1"/>
</dbReference>
<dbReference type="EMBL" id="JABAIM010000001">
    <property type="protein sequence ID" value="NLR75266.1"/>
    <property type="molecule type" value="Genomic_DNA"/>
</dbReference>
<dbReference type="GO" id="GO:0009279">
    <property type="term" value="C:cell outer membrane"/>
    <property type="evidence" value="ECO:0007669"/>
    <property type="project" value="UniProtKB-SubCell"/>
</dbReference>
<keyword evidence="12" id="KW-0732">Signal</keyword>
<comment type="caution">
    <text evidence="15">The sequence shown here is derived from an EMBL/GenBank/DDBJ whole genome shotgun (WGS) entry which is preliminary data.</text>
</comment>
<dbReference type="PANTHER" id="PTHR30069:SF27">
    <property type="entry name" value="BLL4766 PROTEIN"/>
    <property type="match status" value="1"/>
</dbReference>
<dbReference type="InterPro" id="IPR037066">
    <property type="entry name" value="Plug_dom_sf"/>
</dbReference>
<keyword evidence="16" id="KW-1185">Reference proteome</keyword>
<reference evidence="15 16" key="1">
    <citation type="submission" date="2020-04" db="EMBL/GenBank/DDBJ databases">
        <title>Draft genome of Leeia sp. IMCC25680.</title>
        <authorList>
            <person name="Song J."/>
            <person name="Cho J.-C."/>
        </authorList>
    </citation>
    <scope>NUCLEOTIDE SEQUENCE [LARGE SCALE GENOMIC DNA]</scope>
    <source>
        <strain evidence="15 16">IMCC25680</strain>
    </source>
</reference>
<evidence type="ECO:0000256" key="3">
    <source>
        <dbReference type="ARBA" id="ARBA00022448"/>
    </source>
</evidence>
<evidence type="ECO:0000259" key="13">
    <source>
        <dbReference type="Pfam" id="PF00593"/>
    </source>
</evidence>
<evidence type="ECO:0000256" key="2">
    <source>
        <dbReference type="ARBA" id="ARBA00009810"/>
    </source>
</evidence>
<keyword evidence="5 10" id="KW-0812">Transmembrane</keyword>
<evidence type="ECO:0000256" key="10">
    <source>
        <dbReference type="PROSITE-ProRule" id="PRU01360"/>
    </source>
</evidence>
<dbReference type="Proteomes" id="UP000587991">
    <property type="component" value="Unassembled WGS sequence"/>
</dbReference>